<dbReference type="Proteomes" id="UP000235828">
    <property type="component" value="Chromosome A"/>
</dbReference>
<gene>
    <name evidence="1" type="ORF">VTAP4600_A0171</name>
</gene>
<dbReference type="AlphaFoldDB" id="A0A2N8Z8D0"/>
<organism evidence="1 2">
    <name type="scientific">Vibrio tapetis subsp. tapetis</name>
    <dbReference type="NCBI Taxonomy" id="1671868"/>
    <lineage>
        <taxon>Bacteria</taxon>
        <taxon>Pseudomonadati</taxon>
        <taxon>Pseudomonadota</taxon>
        <taxon>Gammaproteobacteria</taxon>
        <taxon>Vibrionales</taxon>
        <taxon>Vibrionaceae</taxon>
        <taxon>Vibrio</taxon>
    </lineage>
</organism>
<evidence type="ECO:0000313" key="2">
    <source>
        <dbReference type="Proteomes" id="UP000235828"/>
    </source>
</evidence>
<protein>
    <submittedName>
        <fullName evidence="1">Uncharacterized protein</fullName>
    </submittedName>
</protein>
<sequence length="56" mass="6382">MNESLNLRALLKEKALIASTFYQHTTAELTEAFGVVKVKEVQHALKGIYLSWYAQK</sequence>
<name>A0A2N8Z8D0_9VIBR</name>
<dbReference type="KEGG" id="vta:A0171"/>
<dbReference type="EMBL" id="LT960611">
    <property type="protein sequence ID" value="SON48150.1"/>
    <property type="molecule type" value="Genomic_DNA"/>
</dbReference>
<reference evidence="1 2" key="1">
    <citation type="submission" date="2017-10" db="EMBL/GenBank/DDBJ databases">
        <authorList>
            <person name="Banno H."/>
            <person name="Chua N.-H."/>
        </authorList>
    </citation>
    <scope>NUCLEOTIDE SEQUENCE [LARGE SCALE GENOMIC DNA]</scope>
    <source>
        <strain evidence="1">Vibrio tapetis CECT4600</strain>
    </source>
</reference>
<accession>A0A2N8Z8D0</accession>
<keyword evidence="2" id="KW-1185">Reference proteome</keyword>
<proteinExistence type="predicted"/>
<dbReference type="RefSeq" id="WP_172443042.1">
    <property type="nucleotide sequence ID" value="NZ_LT960611.1"/>
</dbReference>
<evidence type="ECO:0000313" key="1">
    <source>
        <dbReference type="EMBL" id="SON48150.1"/>
    </source>
</evidence>